<proteinExistence type="predicted"/>
<accession>A0ABR3GM13</accession>
<name>A0ABR3GM13_9PEZI</name>
<comment type="caution">
    <text evidence="2">The sequence shown here is derived from an EMBL/GenBank/DDBJ whole genome shotgun (WGS) entry which is preliminary data.</text>
</comment>
<organism evidence="2 3">
    <name type="scientific">Discina gigas</name>
    <dbReference type="NCBI Taxonomy" id="1032678"/>
    <lineage>
        <taxon>Eukaryota</taxon>
        <taxon>Fungi</taxon>
        <taxon>Dikarya</taxon>
        <taxon>Ascomycota</taxon>
        <taxon>Pezizomycotina</taxon>
        <taxon>Pezizomycetes</taxon>
        <taxon>Pezizales</taxon>
        <taxon>Discinaceae</taxon>
        <taxon>Discina</taxon>
    </lineage>
</organism>
<dbReference type="EMBL" id="JBBBZM010000041">
    <property type="protein sequence ID" value="KAL0636966.1"/>
    <property type="molecule type" value="Genomic_DNA"/>
</dbReference>
<feature type="transmembrane region" description="Helical" evidence="1">
    <location>
        <begin position="99"/>
        <end position="119"/>
    </location>
</feature>
<keyword evidence="1" id="KW-0472">Membrane</keyword>
<keyword evidence="1" id="KW-1133">Transmembrane helix</keyword>
<gene>
    <name evidence="2" type="ORF">Q9L58_004069</name>
</gene>
<keyword evidence="3" id="KW-1185">Reference proteome</keyword>
<dbReference type="Proteomes" id="UP001447188">
    <property type="component" value="Unassembled WGS sequence"/>
</dbReference>
<keyword evidence="1" id="KW-0812">Transmembrane</keyword>
<feature type="transmembrane region" description="Helical" evidence="1">
    <location>
        <begin position="74"/>
        <end position="93"/>
    </location>
</feature>
<sequence>MIPFFIPPVVFTALALMATFATSVVLASVAAISSPPLIAAGLGAVAAVCTFFTLVTSIAISVVLAGVAAISSPFIITAGLGTLAAVCTFLLIASFAVAAFLAAVAAICITFLIVTGLAVSHSLGFIDLAPLLRDLTNIAAKLTFPVVARAATIAASVTGALAQYSRGNR</sequence>
<protein>
    <submittedName>
        <fullName evidence="2">Uncharacterized protein</fullName>
    </submittedName>
</protein>
<evidence type="ECO:0000256" key="1">
    <source>
        <dbReference type="SAM" id="Phobius"/>
    </source>
</evidence>
<reference evidence="2 3" key="1">
    <citation type="submission" date="2024-02" db="EMBL/GenBank/DDBJ databases">
        <title>Discinaceae phylogenomics.</title>
        <authorList>
            <person name="Dirks A.C."/>
            <person name="James T.Y."/>
        </authorList>
    </citation>
    <scope>NUCLEOTIDE SEQUENCE [LARGE SCALE GENOMIC DNA]</scope>
    <source>
        <strain evidence="2 3">ACD0624</strain>
    </source>
</reference>
<evidence type="ECO:0000313" key="3">
    <source>
        <dbReference type="Proteomes" id="UP001447188"/>
    </source>
</evidence>
<evidence type="ECO:0000313" key="2">
    <source>
        <dbReference type="EMBL" id="KAL0636966.1"/>
    </source>
</evidence>
<feature type="transmembrane region" description="Helical" evidence="1">
    <location>
        <begin position="37"/>
        <end position="67"/>
    </location>
</feature>